<dbReference type="Pfam" id="PF00903">
    <property type="entry name" value="Glyoxalase"/>
    <property type="match status" value="1"/>
</dbReference>
<dbReference type="PANTHER" id="PTHR33993">
    <property type="entry name" value="GLYOXALASE-RELATED"/>
    <property type="match status" value="1"/>
</dbReference>
<feature type="domain" description="VOC" evidence="1">
    <location>
        <begin position="129"/>
        <end position="249"/>
    </location>
</feature>
<accession>A0A1H7PSJ5</accession>
<keyword evidence="3" id="KW-1185">Reference proteome</keyword>
<dbReference type="EMBL" id="FOAW01000008">
    <property type="protein sequence ID" value="SEL38851.1"/>
    <property type="molecule type" value="Genomic_DNA"/>
</dbReference>
<dbReference type="AlphaFoldDB" id="A0A1H7PSJ5"/>
<dbReference type="InterPro" id="IPR029068">
    <property type="entry name" value="Glyas_Bleomycin-R_OHBP_Dase"/>
</dbReference>
<dbReference type="InterPro" id="IPR041581">
    <property type="entry name" value="Glyoxalase_6"/>
</dbReference>
<dbReference type="SUPFAM" id="SSF54593">
    <property type="entry name" value="Glyoxalase/Bleomycin resistance protein/Dihydroxybiphenyl dioxygenase"/>
    <property type="match status" value="2"/>
</dbReference>
<dbReference type="RefSeq" id="WP_072752991.1">
    <property type="nucleotide sequence ID" value="NZ_FOAW01000008.1"/>
</dbReference>
<dbReference type="InterPro" id="IPR004360">
    <property type="entry name" value="Glyas_Fos-R_dOase_dom"/>
</dbReference>
<dbReference type="PROSITE" id="PS51819">
    <property type="entry name" value="VOC"/>
    <property type="match status" value="2"/>
</dbReference>
<dbReference type="Pfam" id="PF18029">
    <property type="entry name" value="Glyoxalase_6"/>
    <property type="match status" value="1"/>
</dbReference>
<evidence type="ECO:0000259" key="1">
    <source>
        <dbReference type="PROSITE" id="PS51819"/>
    </source>
</evidence>
<reference evidence="3" key="1">
    <citation type="submission" date="2016-10" db="EMBL/GenBank/DDBJ databases">
        <authorList>
            <person name="Varghese N."/>
            <person name="Submissions S."/>
        </authorList>
    </citation>
    <scope>NUCLEOTIDE SEQUENCE [LARGE SCALE GENOMIC DNA]</scope>
    <source>
        <strain evidence="3">DSM 44675</strain>
    </source>
</reference>
<dbReference type="OrthoDB" id="9804907at2"/>
<dbReference type="CDD" id="cd06587">
    <property type="entry name" value="VOC"/>
    <property type="match status" value="1"/>
</dbReference>
<dbReference type="PANTHER" id="PTHR33993:SF2">
    <property type="entry name" value="VOC DOMAIN-CONTAINING PROTEIN"/>
    <property type="match status" value="1"/>
</dbReference>
<dbReference type="Gene3D" id="3.10.180.10">
    <property type="entry name" value="2,3-Dihydroxybiphenyl 1,2-Dioxygenase, domain 1"/>
    <property type="match status" value="2"/>
</dbReference>
<dbReference type="Proteomes" id="UP000198677">
    <property type="component" value="Unassembled WGS sequence"/>
</dbReference>
<protein>
    <submittedName>
        <fullName evidence="2">Uncharacterized conserved protein PhnB, glyoxalase superfamily</fullName>
    </submittedName>
</protein>
<dbReference type="InterPro" id="IPR037523">
    <property type="entry name" value="VOC_core"/>
</dbReference>
<proteinExistence type="predicted"/>
<feature type="domain" description="VOC" evidence="1">
    <location>
        <begin position="5"/>
        <end position="114"/>
    </location>
</feature>
<sequence>MTSPDLGSILLASPDPDRLRDWYCRAFGATPSPDGDVRFGGVSVLFDQRDDVAAKNPEPGRTILNFHVDDAAAVAARLDEMDADWLVPLEERSEGMLFGTLIDPDGNYFQIIELGARYLAARVPAPSATLGSAPFSGFAVDDIDAAAAFYRDTLGLTVTEEYGLLAIQIGGDKTVLAYPKENHTPAEYTILNFPVEDIDAAVDALRERGVTFERYQGMEADERGIFRGGGPYIAWFTDPAGNILSVLQER</sequence>
<gene>
    <name evidence="2" type="ORF">SAMN05444583_108158</name>
</gene>
<name>A0A1H7PSJ5_9NOCA</name>
<dbReference type="InterPro" id="IPR052164">
    <property type="entry name" value="Anthracycline_SecMetBiosynth"/>
</dbReference>
<evidence type="ECO:0000313" key="3">
    <source>
        <dbReference type="Proteomes" id="UP000198677"/>
    </source>
</evidence>
<organism evidence="2 3">
    <name type="scientific">Rhodococcus maanshanensis</name>
    <dbReference type="NCBI Taxonomy" id="183556"/>
    <lineage>
        <taxon>Bacteria</taxon>
        <taxon>Bacillati</taxon>
        <taxon>Actinomycetota</taxon>
        <taxon>Actinomycetes</taxon>
        <taxon>Mycobacteriales</taxon>
        <taxon>Nocardiaceae</taxon>
        <taxon>Rhodococcus</taxon>
    </lineage>
</organism>
<evidence type="ECO:0000313" key="2">
    <source>
        <dbReference type="EMBL" id="SEL38851.1"/>
    </source>
</evidence>